<dbReference type="SUPFAM" id="SSF52540">
    <property type="entry name" value="P-loop containing nucleoside triphosphate hydrolases"/>
    <property type="match status" value="1"/>
</dbReference>
<evidence type="ECO:0000313" key="2">
    <source>
        <dbReference type="EMBL" id="RYU92704.1"/>
    </source>
</evidence>
<accession>A0A4Q5LT31</accession>
<evidence type="ECO:0000313" key="3">
    <source>
        <dbReference type="Proteomes" id="UP000293162"/>
    </source>
</evidence>
<dbReference type="InterPro" id="IPR003959">
    <property type="entry name" value="ATPase_AAA_core"/>
</dbReference>
<sequence length="416" mass="46755">MLLKQLSLTNFRGLSDISIDFVNENGKPRLLTLFLGENGTGKSSFLKAIALISAGSNALSNLLGNPNDWITFGESFCEVKAVFVTKDARNPKERNVSLRINRGESIKDILVNNSESLDEIDKALDYAERNYFILGYGASRRLNKNQSFNQPESSYNNDRTVNVATLFNTEANLYPLAAWVMELDYRSDGKSIDAVKNALNEFLVDVTFDSIDKQQRTLLFSNGKDLIPLHLLSDGYQNVSAWIGDLLYRIFNTFGEQANPLQTNGILLIDEIDLHLHPKWQRRLIGFLKIKLPNFQIIATTHSPLTAQQAGEGELIILSRNEEKTIDAQPFTAAPNTMLLHQLLLSPVFGISSDESLETEQLKAEYEEEKNKHGNTKRVKELSKQIEALPQVVRPNMVADDDVLDLLKTINAELQK</sequence>
<dbReference type="Proteomes" id="UP000293162">
    <property type="component" value="Unassembled WGS sequence"/>
</dbReference>
<keyword evidence="3" id="KW-1185">Reference proteome</keyword>
<dbReference type="GO" id="GO:0016887">
    <property type="term" value="F:ATP hydrolysis activity"/>
    <property type="evidence" value="ECO:0007669"/>
    <property type="project" value="InterPro"/>
</dbReference>
<feature type="domain" description="AAA+ ATPase" evidence="1">
    <location>
        <begin position="28"/>
        <end position="327"/>
    </location>
</feature>
<dbReference type="Pfam" id="PF13304">
    <property type="entry name" value="AAA_21"/>
    <property type="match status" value="1"/>
</dbReference>
<dbReference type="OrthoDB" id="9805802at2"/>
<dbReference type="Gene3D" id="3.40.50.300">
    <property type="entry name" value="P-loop containing nucleotide triphosphate hydrolases"/>
    <property type="match status" value="1"/>
</dbReference>
<reference evidence="2 3" key="1">
    <citation type="submission" date="2019-02" db="EMBL/GenBank/DDBJ databases">
        <title>Bacterial novel species Emticicia sp. 17J42-9 isolated from soil.</title>
        <authorList>
            <person name="Jung H.-Y."/>
        </authorList>
    </citation>
    <scope>NUCLEOTIDE SEQUENCE [LARGE SCALE GENOMIC DNA]</scope>
    <source>
        <strain evidence="2 3">17J42-9</strain>
    </source>
</reference>
<dbReference type="SMART" id="SM00382">
    <property type="entry name" value="AAA"/>
    <property type="match status" value="1"/>
</dbReference>
<dbReference type="InterPro" id="IPR003593">
    <property type="entry name" value="AAA+_ATPase"/>
</dbReference>
<name>A0A4Q5LT31_9BACT</name>
<dbReference type="PANTHER" id="PTHR43581:SF2">
    <property type="entry name" value="EXCINUCLEASE ATPASE SUBUNIT"/>
    <property type="match status" value="1"/>
</dbReference>
<gene>
    <name evidence="2" type="ORF">EWM59_25855</name>
</gene>
<proteinExistence type="predicted"/>
<dbReference type="PANTHER" id="PTHR43581">
    <property type="entry name" value="ATP/GTP PHOSPHATASE"/>
    <property type="match status" value="1"/>
</dbReference>
<organism evidence="2 3">
    <name type="scientific">Emticicia agri</name>
    <dbReference type="NCBI Taxonomy" id="2492393"/>
    <lineage>
        <taxon>Bacteria</taxon>
        <taxon>Pseudomonadati</taxon>
        <taxon>Bacteroidota</taxon>
        <taxon>Cytophagia</taxon>
        <taxon>Cytophagales</taxon>
        <taxon>Leadbetterellaceae</taxon>
        <taxon>Emticicia</taxon>
    </lineage>
</organism>
<dbReference type="InterPro" id="IPR051396">
    <property type="entry name" value="Bact_Antivir_Def_Nuclease"/>
</dbReference>
<dbReference type="EMBL" id="SEWF01000077">
    <property type="protein sequence ID" value="RYU92704.1"/>
    <property type="molecule type" value="Genomic_DNA"/>
</dbReference>
<evidence type="ECO:0000259" key="1">
    <source>
        <dbReference type="SMART" id="SM00382"/>
    </source>
</evidence>
<protein>
    <submittedName>
        <fullName evidence="2">DUF2813 domain-containing protein</fullName>
    </submittedName>
</protein>
<dbReference type="GO" id="GO:0005524">
    <property type="term" value="F:ATP binding"/>
    <property type="evidence" value="ECO:0007669"/>
    <property type="project" value="InterPro"/>
</dbReference>
<dbReference type="RefSeq" id="WP_130024128.1">
    <property type="nucleotide sequence ID" value="NZ_SEWF01000077.1"/>
</dbReference>
<dbReference type="InterPro" id="IPR027417">
    <property type="entry name" value="P-loop_NTPase"/>
</dbReference>
<dbReference type="AlphaFoldDB" id="A0A4Q5LT31"/>
<comment type="caution">
    <text evidence="2">The sequence shown here is derived from an EMBL/GenBank/DDBJ whole genome shotgun (WGS) entry which is preliminary data.</text>
</comment>